<dbReference type="Pfam" id="PF07876">
    <property type="entry name" value="Dabb"/>
    <property type="match status" value="1"/>
</dbReference>
<dbReference type="RefSeq" id="WP_161819343.1">
    <property type="nucleotide sequence ID" value="NZ_JAACJS010000015.1"/>
</dbReference>
<evidence type="ECO:0000313" key="2">
    <source>
        <dbReference type="EMBL" id="NCI51043.1"/>
    </source>
</evidence>
<protein>
    <submittedName>
        <fullName evidence="2">Dabb family protein</fullName>
    </submittedName>
</protein>
<dbReference type="InterPro" id="IPR013097">
    <property type="entry name" value="Dabb"/>
</dbReference>
<accession>A0ABW9ZYB5</accession>
<dbReference type="InterPro" id="IPR011008">
    <property type="entry name" value="Dimeric_a/b-barrel"/>
</dbReference>
<dbReference type="EMBL" id="JAACJS010000015">
    <property type="protein sequence ID" value="NCI51043.1"/>
    <property type="molecule type" value="Genomic_DNA"/>
</dbReference>
<feature type="domain" description="Stress-response A/B barrel" evidence="1">
    <location>
        <begin position="7"/>
        <end position="102"/>
    </location>
</feature>
<dbReference type="Proteomes" id="UP000753802">
    <property type="component" value="Unassembled WGS sequence"/>
</dbReference>
<proteinExistence type="predicted"/>
<dbReference type="Gene3D" id="3.30.70.100">
    <property type="match status" value="1"/>
</dbReference>
<name>A0ABW9ZYB5_9BACT</name>
<gene>
    <name evidence="2" type="ORF">GWC95_14000</name>
</gene>
<dbReference type="SUPFAM" id="SSF54909">
    <property type="entry name" value="Dimeric alpha+beta barrel"/>
    <property type="match status" value="1"/>
</dbReference>
<evidence type="ECO:0000313" key="3">
    <source>
        <dbReference type="Proteomes" id="UP000753802"/>
    </source>
</evidence>
<reference evidence="2 3" key="1">
    <citation type="submission" date="2020-01" db="EMBL/GenBank/DDBJ databases">
        <title>Genome analysis.</title>
        <authorList>
            <person name="Wu S."/>
            <person name="Wang G."/>
        </authorList>
    </citation>
    <scope>NUCLEOTIDE SEQUENCE [LARGE SCALE GENOMIC DNA]</scope>
    <source>
        <strain evidence="2 3">SYL130</strain>
    </source>
</reference>
<evidence type="ECO:0000259" key="1">
    <source>
        <dbReference type="PROSITE" id="PS51502"/>
    </source>
</evidence>
<sequence length="106" mass="12186">MLTQDLFIHHVYFWLANPESKEDHAALLAGLEALAKVPSIQQFHIGVPASTNRDVIETTYQFSWLAVFPSREAQDEYQDDPLHLHFVATCKHLWKKVTVYDSIAAY</sequence>
<dbReference type="SMART" id="SM00886">
    <property type="entry name" value="Dabb"/>
    <property type="match status" value="1"/>
</dbReference>
<organism evidence="2 3">
    <name type="scientific">Sediminibacterium roseum</name>
    <dbReference type="NCBI Taxonomy" id="1978412"/>
    <lineage>
        <taxon>Bacteria</taxon>
        <taxon>Pseudomonadati</taxon>
        <taxon>Bacteroidota</taxon>
        <taxon>Chitinophagia</taxon>
        <taxon>Chitinophagales</taxon>
        <taxon>Chitinophagaceae</taxon>
        <taxon>Sediminibacterium</taxon>
    </lineage>
</organism>
<comment type="caution">
    <text evidence="2">The sequence shown here is derived from an EMBL/GenBank/DDBJ whole genome shotgun (WGS) entry which is preliminary data.</text>
</comment>
<keyword evidence="3" id="KW-1185">Reference proteome</keyword>
<dbReference type="PROSITE" id="PS51502">
    <property type="entry name" value="S_R_A_B_BARREL"/>
    <property type="match status" value="1"/>
</dbReference>